<dbReference type="NCBIfam" id="TIGR03757">
    <property type="entry name" value="conj_TIGR03757"/>
    <property type="match status" value="1"/>
</dbReference>
<dbReference type="AlphaFoldDB" id="A0A763VS25"/>
<sequence length="133" mass="14545">MNKFLLCCPAALLFSASVTAGAVVYTDTAHPVPGGQNEPVVVLDALDHIFSQHHQLPADPVQAERMAREILASAAFRQMQPQLVKAAEGLKNAWALGLEKYPAVVFDDKYVVYGTTDVAVATQRLNAWREERP</sequence>
<dbReference type="EMBL" id="DAAYKZ010000001">
    <property type="protein sequence ID" value="HAG4650576.1"/>
    <property type="molecule type" value="Genomic_DNA"/>
</dbReference>
<accession>A0A763VS25</accession>
<keyword evidence="1" id="KW-0732">Signal</keyword>
<evidence type="ECO:0000313" key="2">
    <source>
        <dbReference type="EMBL" id="HAG4650576.1"/>
    </source>
</evidence>
<dbReference type="Pfam" id="PF07511">
    <property type="entry name" value="DUF1525"/>
    <property type="match status" value="1"/>
</dbReference>
<dbReference type="InterPro" id="IPR011090">
    <property type="entry name" value="Integr_conj_element_PFL4709"/>
</dbReference>
<gene>
    <name evidence="2" type="ORF">G8382_000385</name>
</gene>
<feature type="chain" id="PRO_5027885834" evidence="1">
    <location>
        <begin position="21"/>
        <end position="133"/>
    </location>
</feature>
<proteinExistence type="predicted"/>
<evidence type="ECO:0000256" key="1">
    <source>
        <dbReference type="SAM" id="SignalP"/>
    </source>
</evidence>
<feature type="signal peptide" evidence="1">
    <location>
        <begin position="1"/>
        <end position="20"/>
    </location>
</feature>
<protein>
    <submittedName>
        <fullName evidence="2">TIGR03757 family integrating conjugative element protein</fullName>
    </submittedName>
</protein>
<comment type="caution">
    <text evidence="2">The sequence shown here is derived from an EMBL/GenBank/DDBJ whole genome shotgun (WGS) entry which is preliminary data.</text>
</comment>
<name>A0A763VS25_SALER</name>
<organism evidence="2">
    <name type="scientific">Salmonella enterica</name>
    <name type="common">Salmonella choleraesuis</name>
    <dbReference type="NCBI Taxonomy" id="28901"/>
    <lineage>
        <taxon>Bacteria</taxon>
        <taxon>Pseudomonadati</taxon>
        <taxon>Pseudomonadota</taxon>
        <taxon>Gammaproteobacteria</taxon>
        <taxon>Enterobacterales</taxon>
        <taxon>Enterobacteriaceae</taxon>
        <taxon>Salmonella</taxon>
    </lineage>
</organism>
<reference evidence="2" key="2">
    <citation type="submission" date="2020-02" db="EMBL/GenBank/DDBJ databases">
        <authorList>
            <consortium name="NCBI Pathogen Detection Project"/>
        </authorList>
    </citation>
    <scope>NUCLEOTIDE SEQUENCE</scope>
    <source>
        <strain evidence="2">MA.BM_SE06/8</strain>
    </source>
</reference>
<reference evidence="2" key="1">
    <citation type="journal article" date="2018" name="Genome Biol.">
        <title>SKESA: strategic k-mer extension for scrupulous assemblies.</title>
        <authorList>
            <person name="Souvorov A."/>
            <person name="Agarwala R."/>
            <person name="Lipman D.J."/>
        </authorList>
    </citation>
    <scope>NUCLEOTIDE SEQUENCE</scope>
    <source>
        <strain evidence="2">MA.BM_SE06/8</strain>
    </source>
</reference>